<keyword evidence="2" id="KW-1185">Reference proteome</keyword>
<accession>A0A183IA06</accession>
<reference evidence="1 2" key="2">
    <citation type="submission" date="2018-11" db="EMBL/GenBank/DDBJ databases">
        <authorList>
            <consortium name="Pathogen Informatics"/>
        </authorList>
    </citation>
    <scope>NUCLEOTIDE SEQUENCE [LARGE SCALE GENOMIC DNA]</scope>
</reference>
<dbReference type="WBParaSite" id="SBAD_0000047101-mRNA-1">
    <property type="protein sequence ID" value="SBAD_0000047101-mRNA-1"/>
    <property type="gene ID" value="SBAD_0000047101"/>
</dbReference>
<organism evidence="3">
    <name type="scientific">Soboliphyme baturini</name>
    <dbReference type="NCBI Taxonomy" id="241478"/>
    <lineage>
        <taxon>Eukaryota</taxon>
        <taxon>Metazoa</taxon>
        <taxon>Ecdysozoa</taxon>
        <taxon>Nematoda</taxon>
        <taxon>Enoplea</taxon>
        <taxon>Dorylaimia</taxon>
        <taxon>Dioctophymatida</taxon>
        <taxon>Dioctophymatoidea</taxon>
        <taxon>Soboliphymatidae</taxon>
        <taxon>Soboliphyme</taxon>
    </lineage>
</organism>
<name>A0A183IA06_9BILA</name>
<proteinExistence type="predicted"/>
<gene>
    <name evidence="1" type="ORF">SBAD_LOCUS450</name>
</gene>
<evidence type="ECO:0000313" key="1">
    <source>
        <dbReference type="EMBL" id="VDO83640.1"/>
    </source>
</evidence>
<protein>
    <submittedName>
        <fullName evidence="3">PH domain-containing protein</fullName>
    </submittedName>
</protein>
<evidence type="ECO:0000313" key="2">
    <source>
        <dbReference type="Proteomes" id="UP000270296"/>
    </source>
</evidence>
<dbReference type="AlphaFoldDB" id="A0A183IA06"/>
<sequence length="47" mass="5429">MLIYEEKPELDHDDALADVAEFDGWQEVVDNYVQLKNLTGYLTTGIR</sequence>
<dbReference type="Proteomes" id="UP000270296">
    <property type="component" value="Unassembled WGS sequence"/>
</dbReference>
<reference evidence="3" key="1">
    <citation type="submission" date="2016-06" db="UniProtKB">
        <authorList>
            <consortium name="WormBaseParasite"/>
        </authorList>
    </citation>
    <scope>IDENTIFICATION</scope>
</reference>
<evidence type="ECO:0000313" key="3">
    <source>
        <dbReference type="WBParaSite" id="SBAD_0000047101-mRNA-1"/>
    </source>
</evidence>
<dbReference type="EMBL" id="UZAM01001148">
    <property type="protein sequence ID" value="VDO83640.1"/>
    <property type="molecule type" value="Genomic_DNA"/>
</dbReference>